<evidence type="ECO:0000313" key="3">
    <source>
        <dbReference type="Proteomes" id="UP000004750"/>
    </source>
</evidence>
<proteinExistence type="predicted"/>
<dbReference type="EMBL" id="AGCM01000143">
    <property type="protein sequence ID" value="EHM52270.1"/>
    <property type="molecule type" value="Genomic_DNA"/>
</dbReference>
<accession>G9ZI28</accession>
<dbReference type="HOGENOM" id="CLU_2128981_0_0_6"/>
<dbReference type="AlphaFoldDB" id="G9ZI28"/>
<comment type="caution">
    <text evidence="2">The sequence shown here is derived from an EMBL/GenBank/DDBJ whole genome shotgun (WGS) entry which is preliminary data.</text>
</comment>
<feature type="region of interest" description="Disordered" evidence="1">
    <location>
        <begin position="34"/>
        <end position="113"/>
    </location>
</feature>
<evidence type="ECO:0000313" key="2">
    <source>
        <dbReference type="EMBL" id="EHM52270.1"/>
    </source>
</evidence>
<dbReference type="STRING" id="797473.HMPREF9080_02437"/>
<sequence length="113" mass="12748">MHTLDIPYHGHTYRIHLRPPRRNNRRLRLSVDGSGTLYLSHPPRSPVPTSNISSAAILTGSRSRPSTGNPATRPLRRWQPAATAWRHLPPCPARGRQRPHPACRRHSHHHPGG</sequence>
<evidence type="ECO:0000256" key="1">
    <source>
        <dbReference type="SAM" id="MobiDB-lite"/>
    </source>
</evidence>
<protein>
    <submittedName>
        <fullName evidence="2">Uncharacterized protein</fullName>
    </submittedName>
</protein>
<feature type="compositionally biased region" description="Basic residues" evidence="1">
    <location>
        <begin position="95"/>
        <end position="113"/>
    </location>
</feature>
<reference evidence="2 3" key="1">
    <citation type="submission" date="2011-08" db="EMBL/GenBank/DDBJ databases">
        <authorList>
            <person name="Weinstock G."/>
            <person name="Sodergren E."/>
            <person name="Clifton S."/>
            <person name="Fulton L."/>
            <person name="Fulton B."/>
            <person name="Courtney L."/>
            <person name="Fronick C."/>
            <person name="Harrison M."/>
            <person name="Strong C."/>
            <person name="Farmer C."/>
            <person name="Delahaunty K."/>
            <person name="Markovic C."/>
            <person name="Hall O."/>
            <person name="Minx P."/>
            <person name="Tomlinson C."/>
            <person name="Mitreva M."/>
            <person name="Hou S."/>
            <person name="Chen J."/>
            <person name="Wollam A."/>
            <person name="Pepin K.H."/>
            <person name="Johnson M."/>
            <person name="Bhonagiri V."/>
            <person name="Zhang X."/>
            <person name="Suruliraj S."/>
            <person name="Warren W."/>
            <person name="Chinwalla A."/>
            <person name="Mardis E.R."/>
            <person name="Wilson R.K."/>
        </authorList>
    </citation>
    <scope>NUCLEOTIDE SEQUENCE [LARGE SCALE GENOMIC DNA]</scope>
    <source>
        <strain evidence="2 3">F0432</strain>
    </source>
</reference>
<feature type="compositionally biased region" description="Polar residues" evidence="1">
    <location>
        <begin position="47"/>
        <end position="70"/>
    </location>
</feature>
<gene>
    <name evidence="2" type="ORF">HMPREF9080_02437</name>
</gene>
<dbReference type="Proteomes" id="UP000004750">
    <property type="component" value="Unassembled WGS sequence"/>
</dbReference>
<name>G9ZI28_9GAMM</name>
<organism evidence="2 3">
    <name type="scientific">Cardiobacterium valvarum F0432</name>
    <dbReference type="NCBI Taxonomy" id="797473"/>
    <lineage>
        <taxon>Bacteria</taxon>
        <taxon>Pseudomonadati</taxon>
        <taxon>Pseudomonadota</taxon>
        <taxon>Gammaproteobacteria</taxon>
        <taxon>Cardiobacteriales</taxon>
        <taxon>Cardiobacteriaceae</taxon>
        <taxon>Cardiobacterium</taxon>
    </lineage>
</organism>